<dbReference type="AlphaFoldDB" id="A0A7S4KQZ8"/>
<protein>
    <submittedName>
        <fullName evidence="3">Uncharacterized protein</fullName>
    </submittedName>
</protein>
<dbReference type="EMBL" id="HBKN01021533">
    <property type="protein sequence ID" value="CAE2302795.1"/>
    <property type="molecule type" value="Transcribed_RNA"/>
</dbReference>
<sequence>MEEGEEARGAARVHHYAFPCSFLVVLLALTSSLSSSSSLPAPAAHAFLSSRPLPRSLRSGARYEGGGRTALRSSVHGEEDAARLKEKYYRDRELREMELLAASNVSALYAEPDTGPPAYITRWGGADLAQEGPTRKVLELMSDSEWFNEWKET</sequence>
<reference evidence="3" key="1">
    <citation type="submission" date="2021-01" db="EMBL/GenBank/DDBJ databases">
        <authorList>
            <person name="Corre E."/>
            <person name="Pelletier E."/>
            <person name="Niang G."/>
            <person name="Scheremetjew M."/>
            <person name="Finn R."/>
            <person name="Kale V."/>
            <person name="Holt S."/>
            <person name="Cochrane G."/>
            <person name="Meng A."/>
            <person name="Brown T."/>
            <person name="Cohen L."/>
        </authorList>
    </citation>
    <scope>NUCLEOTIDE SEQUENCE</scope>
    <source>
        <strain evidence="3">CCMP 2712</strain>
    </source>
</reference>
<accession>A0A7S4KQZ8</accession>
<evidence type="ECO:0000313" key="3">
    <source>
        <dbReference type="EMBL" id="CAE2302795.1"/>
    </source>
</evidence>
<evidence type="ECO:0000256" key="1">
    <source>
        <dbReference type="SAM" id="MobiDB-lite"/>
    </source>
</evidence>
<feature type="signal peptide" evidence="2">
    <location>
        <begin position="1"/>
        <end position="35"/>
    </location>
</feature>
<gene>
    <name evidence="3" type="ORF">GTHE00462_LOCUS16921</name>
</gene>
<proteinExistence type="predicted"/>
<name>A0A7S4KQZ8_GUITH</name>
<evidence type="ECO:0000256" key="2">
    <source>
        <dbReference type="SAM" id="SignalP"/>
    </source>
</evidence>
<feature type="region of interest" description="Disordered" evidence="1">
    <location>
        <begin position="55"/>
        <end position="74"/>
    </location>
</feature>
<organism evidence="3">
    <name type="scientific">Guillardia theta</name>
    <name type="common">Cryptophyte</name>
    <name type="synonym">Cryptomonas phi</name>
    <dbReference type="NCBI Taxonomy" id="55529"/>
    <lineage>
        <taxon>Eukaryota</taxon>
        <taxon>Cryptophyceae</taxon>
        <taxon>Pyrenomonadales</taxon>
        <taxon>Geminigeraceae</taxon>
        <taxon>Guillardia</taxon>
    </lineage>
</organism>
<feature type="chain" id="PRO_5030969594" evidence="2">
    <location>
        <begin position="36"/>
        <end position="153"/>
    </location>
</feature>
<keyword evidence="2" id="KW-0732">Signal</keyword>